<keyword evidence="1 3" id="KW-0145">Chemotaxis</keyword>
<dbReference type="Gene3D" id="3.30.1330.200">
    <property type="match status" value="1"/>
</dbReference>
<dbReference type="EC" id="3.5.1.44" evidence="3"/>
<protein>
    <recommendedName>
        <fullName evidence="3">Probable chemoreceptor glutamine deamidase CheD</fullName>
        <ecNumber evidence="3">3.5.1.44</ecNumber>
    </recommendedName>
</protein>
<dbReference type="PANTHER" id="PTHR35147:SF1">
    <property type="entry name" value="CHEMORECEPTOR GLUTAMINE DEAMIDASE CHED-RELATED"/>
    <property type="match status" value="1"/>
</dbReference>
<dbReference type="PANTHER" id="PTHR35147">
    <property type="entry name" value="CHEMORECEPTOR GLUTAMINE DEAMIDASE CHED-RELATED"/>
    <property type="match status" value="1"/>
</dbReference>
<evidence type="ECO:0000256" key="2">
    <source>
        <dbReference type="ARBA" id="ARBA00022801"/>
    </source>
</evidence>
<dbReference type="CDD" id="cd16352">
    <property type="entry name" value="CheD"/>
    <property type="match status" value="1"/>
</dbReference>
<accession>A0A7V3RF70</accession>
<dbReference type="AlphaFoldDB" id="A0A7V3RF70"/>
<dbReference type="SUPFAM" id="SSF64438">
    <property type="entry name" value="CNF1/YfiH-like putative cysteine hydrolases"/>
    <property type="match status" value="1"/>
</dbReference>
<dbReference type="PROSITE" id="PS51257">
    <property type="entry name" value="PROKAR_LIPOPROTEIN"/>
    <property type="match status" value="1"/>
</dbReference>
<evidence type="ECO:0000256" key="3">
    <source>
        <dbReference type="HAMAP-Rule" id="MF_01440"/>
    </source>
</evidence>
<keyword evidence="2 3" id="KW-0378">Hydrolase</keyword>
<evidence type="ECO:0000313" key="4">
    <source>
        <dbReference type="EMBL" id="HGE75549.1"/>
    </source>
</evidence>
<dbReference type="InterPro" id="IPR011324">
    <property type="entry name" value="Cytotoxic_necrot_fac-like_cat"/>
</dbReference>
<proteinExistence type="inferred from homology"/>
<dbReference type="InterPro" id="IPR038592">
    <property type="entry name" value="CheD-like_sf"/>
</dbReference>
<dbReference type="Pfam" id="PF03975">
    <property type="entry name" value="CheD"/>
    <property type="match status" value="1"/>
</dbReference>
<reference evidence="4" key="1">
    <citation type="journal article" date="2020" name="mSystems">
        <title>Genome- and Community-Level Interaction Insights into Carbon Utilization and Element Cycling Functions of Hydrothermarchaeota in Hydrothermal Sediment.</title>
        <authorList>
            <person name="Zhou Z."/>
            <person name="Liu Y."/>
            <person name="Xu W."/>
            <person name="Pan J."/>
            <person name="Luo Z.H."/>
            <person name="Li M."/>
        </authorList>
    </citation>
    <scope>NUCLEOTIDE SEQUENCE [LARGE SCALE GENOMIC DNA]</scope>
    <source>
        <strain evidence="4">SpSt-966</strain>
    </source>
</reference>
<dbReference type="GO" id="GO:0050568">
    <property type="term" value="F:protein-glutamine glutaminase activity"/>
    <property type="evidence" value="ECO:0007669"/>
    <property type="project" value="UniProtKB-UniRule"/>
</dbReference>
<comment type="catalytic activity">
    <reaction evidence="3">
        <text>L-glutaminyl-[protein] + H2O = L-glutamyl-[protein] + NH4(+)</text>
        <dbReference type="Rhea" id="RHEA:16441"/>
        <dbReference type="Rhea" id="RHEA-COMP:10207"/>
        <dbReference type="Rhea" id="RHEA-COMP:10208"/>
        <dbReference type="ChEBI" id="CHEBI:15377"/>
        <dbReference type="ChEBI" id="CHEBI:28938"/>
        <dbReference type="ChEBI" id="CHEBI:29973"/>
        <dbReference type="ChEBI" id="CHEBI:30011"/>
        <dbReference type="EC" id="3.5.1.44"/>
    </reaction>
</comment>
<comment type="function">
    <text evidence="3">Probably deamidates glutamine residues to glutamate on methyl-accepting chemotaxis receptors (MCPs), playing an important role in chemotaxis.</text>
</comment>
<dbReference type="HAMAP" id="MF_01440">
    <property type="entry name" value="CheD"/>
    <property type="match status" value="1"/>
</dbReference>
<gene>
    <name evidence="3" type="primary">cheD</name>
    <name evidence="4" type="ORF">ENX73_05440</name>
</gene>
<comment type="similarity">
    <text evidence="3">Belongs to the CheD family.</text>
</comment>
<organism evidence="4">
    <name type="scientific">Mesoaciditoga lauensis</name>
    <dbReference type="NCBI Taxonomy" id="1495039"/>
    <lineage>
        <taxon>Bacteria</taxon>
        <taxon>Thermotogati</taxon>
        <taxon>Thermotogota</taxon>
        <taxon>Thermotogae</taxon>
        <taxon>Mesoaciditogales</taxon>
        <taxon>Mesoaciditogaceae</taxon>
        <taxon>Mesoaciditoga</taxon>
    </lineage>
</organism>
<comment type="caution">
    <text evidence="4">The sequence shown here is derived from an EMBL/GenBank/DDBJ whole genome shotgun (WGS) entry which is preliminary data.</text>
</comment>
<dbReference type="EMBL" id="DTPE01000212">
    <property type="protein sequence ID" value="HGE75549.1"/>
    <property type="molecule type" value="Genomic_DNA"/>
</dbReference>
<dbReference type="InterPro" id="IPR005659">
    <property type="entry name" value="Chemorcpt_Glu_NH3ase_CheD"/>
</dbReference>
<evidence type="ECO:0000256" key="1">
    <source>
        <dbReference type="ARBA" id="ARBA00022500"/>
    </source>
</evidence>
<dbReference type="GO" id="GO:0006935">
    <property type="term" value="P:chemotaxis"/>
    <property type="evidence" value="ECO:0007669"/>
    <property type="project" value="UniProtKB-UniRule"/>
</dbReference>
<sequence>MEEKIMIGIGEFKVAKNPSILVTLGLGSCVGVCLRDKYNHIGGMIHIMLPEAKESSGNLSKYAYPGIKLMVDEMVKRGADAKNFEAKIAGGASMFESKGFEIGKKNSDKVKEILHQLGIRVLSEDIGGNRARSLEYRIEDGTLFVKKVGGKESIEIVEL</sequence>
<name>A0A7V3RF70_9BACT</name>